<dbReference type="AlphaFoldDB" id="A0A5E4W2Q5"/>
<sequence>MTVSIWRIATDTREYTADDLSGAGAKKTGGRWNRQDTPMLYCASNIALACLETIVHIAVGPLPLNRYLVRLDVPDDVWEAAQTLTPTAAPVGWDALPEGKVSLDYGTQWATSKSTALLCVPSTVVPEEWNVLVNPEHADAARITATKLRKWVYDARIWA</sequence>
<accession>A0A5E4W2Q5</accession>
<organism evidence="2 3">
    <name type="scientific">Pandoraea cepalis</name>
    <dbReference type="NCBI Taxonomy" id="2508294"/>
    <lineage>
        <taxon>Bacteria</taxon>
        <taxon>Pseudomonadati</taxon>
        <taxon>Pseudomonadota</taxon>
        <taxon>Betaproteobacteria</taxon>
        <taxon>Burkholderiales</taxon>
        <taxon>Burkholderiaceae</taxon>
        <taxon>Pandoraea</taxon>
    </lineage>
</organism>
<dbReference type="Proteomes" id="UP000396788">
    <property type="component" value="Unassembled WGS sequence"/>
</dbReference>
<protein>
    <recommendedName>
        <fullName evidence="1">RES domain-containing protein</fullName>
    </recommendedName>
</protein>
<evidence type="ECO:0000313" key="3">
    <source>
        <dbReference type="Proteomes" id="UP000396788"/>
    </source>
</evidence>
<dbReference type="Pfam" id="PF08808">
    <property type="entry name" value="RES"/>
    <property type="match status" value="1"/>
</dbReference>
<feature type="domain" description="RES" evidence="1">
    <location>
        <begin position="19"/>
        <end position="147"/>
    </location>
</feature>
<dbReference type="SMART" id="SM00953">
    <property type="entry name" value="RES"/>
    <property type="match status" value="1"/>
</dbReference>
<dbReference type="RefSeq" id="WP_150609398.1">
    <property type="nucleotide sequence ID" value="NZ_CABPRY010000006.1"/>
</dbReference>
<dbReference type="EMBL" id="CABPRY010000006">
    <property type="protein sequence ID" value="VVE17435.1"/>
    <property type="molecule type" value="Genomic_DNA"/>
</dbReference>
<evidence type="ECO:0000259" key="1">
    <source>
        <dbReference type="SMART" id="SM00953"/>
    </source>
</evidence>
<dbReference type="InterPro" id="IPR014914">
    <property type="entry name" value="RES_dom"/>
</dbReference>
<proteinExistence type="predicted"/>
<gene>
    <name evidence="2" type="ORF">PCE31107_02969</name>
</gene>
<evidence type="ECO:0000313" key="2">
    <source>
        <dbReference type="EMBL" id="VVE17435.1"/>
    </source>
</evidence>
<name>A0A5E4W2Q5_9BURK</name>
<reference evidence="2 3" key="1">
    <citation type="submission" date="2019-08" db="EMBL/GenBank/DDBJ databases">
        <authorList>
            <person name="Peeters C."/>
        </authorList>
    </citation>
    <scope>NUCLEOTIDE SEQUENCE [LARGE SCALE GENOMIC DNA]</scope>
    <source>
        <strain evidence="2 3">LMG 31107</strain>
    </source>
</reference>